<evidence type="ECO:0000256" key="2">
    <source>
        <dbReference type="ARBA" id="ARBA00023125"/>
    </source>
</evidence>
<dbReference type="SUPFAM" id="SSF46689">
    <property type="entry name" value="Homeodomain-like"/>
    <property type="match status" value="1"/>
</dbReference>
<gene>
    <name evidence="6" type="ORF">GGR88_001447</name>
</gene>
<dbReference type="PANTHER" id="PTHR30055:SF234">
    <property type="entry name" value="HTH-TYPE TRANSCRIPTIONAL REGULATOR BETI"/>
    <property type="match status" value="1"/>
</dbReference>
<dbReference type="InterPro" id="IPR009057">
    <property type="entry name" value="Homeodomain-like_sf"/>
</dbReference>
<protein>
    <submittedName>
        <fullName evidence="6">AcrR family transcriptional regulator</fullName>
    </submittedName>
</protein>
<dbReference type="Proteomes" id="UP000734218">
    <property type="component" value="Unassembled WGS sequence"/>
</dbReference>
<evidence type="ECO:0000313" key="7">
    <source>
        <dbReference type="Proteomes" id="UP000734218"/>
    </source>
</evidence>
<dbReference type="InterPro" id="IPR050109">
    <property type="entry name" value="HTH-type_TetR-like_transc_reg"/>
</dbReference>
<keyword evidence="3" id="KW-0804">Transcription</keyword>
<feature type="domain" description="HTH tetR-type" evidence="5">
    <location>
        <begin position="19"/>
        <end position="80"/>
    </location>
</feature>
<proteinExistence type="predicted"/>
<sequence>MASAAAEIRTGRKRADVSRATRIKIMEAAERLFADRGIDGVALREIAVEAGQGNNTAVQYHFGSKEQLVYAIFDHRTAMFEPMRARMLDEAEAADRLSDAKVLLQILCFPHLSIADAGGGHPYSAFLAHYLTRARIAGISHPYDDPEVPVPALRRVRRLLAERVPHVPADMLRLRIASAKLMFLNMLMRRDGGFPRPDQNIPLEILVEDTLDQAAAALTAPYTAGRGPLFDLPEVETSED</sequence>
<evidence type="ECO:0000256" key="3">
    <source>
        <dbReference type="ARBA" id="ARBA00023163"/>
    </source>
</evidence>
<dbReference type="Pfam" id="PF00440">
    <property type="entry name" value="TetR_N"/>
    <property type="match status" value="1"/>
</dbReference>
<comment type="caution">
    <text evidence="4">Lacks conserved residue(s) required for the propagation of feature annotation.</text>
</comment>
<comment type="caution">
    <text evidence="6">The sequence shown here is derived from an EMBL/GenBank/DDBJ whole genome shotgun (WGS) entry which is preliminary data.</text>
</comment>
<reference evidence="6 7" key="1">
    <citation type="submission" date="2020-03" db="EMBL/GenBank/DDBJ databases">
        <title>Genomic Encyclopedia of Type Strains, Phase IV (KMG-IV): sequencing the most valuable type-strain genomes for metagenomic binning, comparative biology and taxonomic classification.</title>
        <authorList>
            <person name="Goeker M."/>
        </authorList>
    </citation>
    <scope>NUCLEOTIDE SEQUENCE [LARGE SCALE GENOMIC DNA]</scope>
    <source>
        <strain evidence="6 7">DSM 27651</strain>
    </source>
</reference>
<evidence type="ECO:0000256" key="1">
    <source>
        <dbReference type="ARBA" id="ARBA00023015"/>
    </source>
</evidence>
<keyword evidence="2 4" id="KW-0238">DNA-binding</keyword>
<evidence type="ECO:0000313" key="6">
    <source>
        <dbReference type="EMBL" id="NJC33973.1"/>
    </source>
</evidence>
<dbReference type="InterPro" id="IPR001647">
    <property type="entry name" value="HTH_TetR"/>
</dbReference>
<dbReference type="PANTHER" id="PTHR30055">
    <property type="entry name" value="HTH-TYPE TRANSCRIPTIONAL REGULATOR RUTR"/>
    <property type="match status" value="1"/>
</dbReference>
<dbReference type="PROSITE" id="PS50977">
    <property type="entry name" value="HTH_TETR_2"/>
    <property type="match status" value="1"/>
</dbReference>
<organism evidence="6 7">
    <name type="scientific">Sphingomonas jejuensis</name>
    <dbReference type="NCBI Taxonomy" id="904715"/>
    <lineage>
        <taxon>Bacteria</taxon>
        <taxon>Pseudomonadati</taxon>
        <taxon>Pseudomonadota</taxon>
        <taxon>Alphaproteobacteria</taxon>
        <taxon>Sphingomonadales</taxon>
        <taxon>Sphingomonadaceae</taxon>
        <taxon>Sphingomonas</taxon>
    </lineage>
</organism>
<name>A0ABX0XKU2_9SPHN</name>
<keyword evidence="7" id="KW-1185">Reference proteome</keyword>
<dbReference type="RefSeq" id="WP_167953886.1">
    <property type="nucleotide sequence ID" value="NZ_JAATJE010000001.1"/>
</dbReference>
<dbReference type="Gene3D" id="1.10.357.10">
    <property type="entry name" value="Tetracycline Repressor, domain 2"/>
    <property type="match status" value="1"/>
</dbReference>
<evidence type="ECO:0000259" key="5">
    <source>
        <dbReference type="PROSITE" id="PS50977"/>
    </source>
</evidence>
<keyword evidence="1" id="KW-0805">Transcription regulation</keyword>
<evidence type="ECO:0000256" key="4">
    <source>
        <dbReference type="PROSITE-ProRule" id="PRU00335"/>
    </source>
</evidence>
<dbReference type="EMBL" id="JAATJE010000001">
    <property type="protein sequence ID" value="NJC33973.1"/>
    <property type="molecule type" value="Genomic_DNA"/>
</dbReference>
<accession>A0ABX0XKU2</accession>